<gene>
    <name evidence="7" type="ORF">RDWZM_005068</name>
</gene>
<dbReference type="GO" id="GO:0030488">
    <property type="term" value="P:tRNA methylation"/>
    <property type="evidence" value="ECO:0007669"/>
    <property type="project" value="TreeGrafter"/>
</dbReference>
<dbReference type="GO" id="GO:0106335">
    <property type="term" value="F:tRNA (5-carboxymethyluridine(34)-5-O)-methyltransferase activity"/>
    <property type="evidence" value="ECO:0007669"/>
    <property type="project" value="TreeGrafter"/>
</dbReference>
<dbReference type="OMA" id="KYLGCNP"/>
<evidence type="ECO:0000256" key="1">
    <source>
        <dbReference type="ARBA" id="ARBA00001954"/>
    </source>
</evidence>
<sequence length="687" mass="80565">MDLNENMSILNLEVDSDEIKEGKQITCNYQLLQETKHIKFSSKQVKKERKLLLAFSQKFLPLDIPTSIIDEKLQKNGLPQLNCRNVLIDNRNLQLKFQTETLWNHIEAQNVFIEDMFVMPNKKYILVQFQTNVDAQKFKYDLFTDGSDFHEFTRIELSVFISDKLFSLIVKLFQPEIDRLIERFNKNAYPDRLDIRENFITVEEERRLLSFSEQLFSTYSDQYVSHLKNRESVHYGHVFDYTLNTISDQTNVSIIDNNIPEECNFLLKRFVDLIPELPDQLTINRYRSNMQDHIPPHVDTHSMCTEWIISVSLGSDVVMQFTKPRFDDGKDENEYTTKMVLLRNRSMLLMCDEARYRWCHAIQQTGFDIRPFDWSAINQTRAHRNRLSLSPRDLRYSFTFRKVRPPGYQCKCSYPESCDSQTISLYKKNDLSKEIDVDKAIQLEKEFVHQTYDQIAEHFSATRYGQWPSVTQFMNSLPTGSLILDIGCGNGKYLSVRGESNCNYVIGTDCSRNLLNICMDRGFETFQDNCLNIGTTVREGIFDAAICIAVIHHLATEERRLDALRSIVRLIRIGGRALIYVWAFEQKRDGLASKYLKSANSSTTIEKDESKETLSIHKNRTEFKKQDLFVPWKKSGTKMVENQTKLRFYHVFRENELENLIRKLSDSVKLEQIYYDQGNWCAIIQKC</sequence>
<dbReference type="GO" id="GO:0000049">
    <property type="term" value="F:tRNA binding"/>
    <property type="evidence" value="ECO:0007669"/>
    <property type="project" value="TreeGrafter"/>
</dbReference>
<dbReference type="InterPro" id="IPR027450">
    <property type="entry name" value="AlkB-like"/>
</dbReference>
<dbReference type="GO" id="GO:0005737">
    <property type="term" value="C:cytoplasm"/>
    <property type="evidence" value="ECO:0007669"/>
    <property type="project" value="TreeGrafter"/>
</dbReference>
<dbReference type="InterPro" id="IPR029063">
    <property type="entry name" value="SAM-dependent_MTases_sf"/>
</dbReference>
<keyword evidence="8" id="KW-1185">Reference proteome</keyword>
<evidence type="ECO:0000256" key="3">
    <source>
        <dbReference type="ARBA" id="ARBA00022679"/>
    </source>
</evidence>
<dbReference type="InterPro" id="IPR037151">
    <property type="entry name" value="AlkB-like_sf"/>
</dbReference>
<comment type="cofactor">
    <cofactor evidence="1">
        <name>Fe(2+)</name>
        <dbReference type="ChEBI" id="CHEBI:29033"/>
    </cofactor>
</comment>
<dbReference type="PANTHER" id="PTHR13069">
    <property type="entry name" value="ALKYLATED DNA REPAIR PROTEIN ALKB HOMOLOG 8"/>
    <property type="match status" value="1"/>
</dbReference>
<dbReference type="InterPro" id="IPR013216">
    <property type="entry name" value="Methyltransf_11"/>
</dbReference>
<keyword evidence="3" id="KW-0808">Transferase</keyword>
<dbReference type="InterPro" id="IPR005123">
    <property type="entry name" value="Oxoglu/Fe-dep_dioxygenase_dom"/>
</dbReference>
<evidence type="ECO:0000313" key="8">
    <source>
        <dbReference type="Proteomes" id="UP001142055"/>
    </source>
</evidence>
<protein>
    <recommendedName>
        <fullName evidence="6">Fe2OG dioxygenase domain-containing protein</fullName>
    </recommendedName>
</protein>
<name>A0A9Q0M4U5_BLOTA</name>
<dbReference type="PANTHER" id="PTHR13069:SF21">
    <property type="entry name" value="ALKYLATED DNA REPAIR PROTEIN ALKB HOMOLOG 8"/>
    <property type="match status" value="1"/>
</dbReference>
<evidence type="ECO:0000313" key="7">
    <source>
        <dbReference type="EMBL" id="KAJ6219256.1"/>
    </source>
</evidence>
<dbReference type="PROSITE" id="PS51471">
    <property type="entry name" value="FE2OG_OXY"/>
    <property type="match status" value="1"/>
</dbReference>
<dbReference type="SUPFAM" id="SSF53335">
    <property type="entry name" value="S-adenosyl-L-methionine-dependent methyltransferases"/>
    <property type="match status" value="1"/>
</dbReference>
<reference evidence="7" key="1">
    <citation type="submission" date="2022-12" db="EMBL/GenBank/DDBJ databases">
        <title>Genome assemblies of Blomia tropicalis.</title>
        <authorList>
            <person name="Cui Y."/>
        </authorList>
    </citation>
    <scope>NUCLEOTIDE SEQUENCE</scope>
    <source>
        <tissue evidence="7">Adult mites</tissue>
    </source>
</reference>
<evidence type="ECO:0000259" key="6">
    <source>
        <dbReference type="PROSITE" id="PS51471"/>
    </source>
</evidence>
<dbReference type="EMBL" id="JAPWDV010000002">
    <property type="protein sequence ID" value="KAJ6219256.1"/>
    <property type="molecule type" value="Genomic_DNA"/>
</dbReference>
<dbReference type="GO" id="GO:0002098">
    <property type="term" value="P:tRNA wobble uridine modification"/>
    <property type="evidence" value="ECO:0007669"/>
    <property type="project" value="TreeGrafter"/>
</dbReference>
<keyword evidence="4" id="KW-0862">Zinc</keyword>
<dbReference type="Gene3D" id="2.60.120.590">
    <property type="entry name" value="Alpha-ketoglutarate-dependent dioxygenase AlkB-like"/>
    <property type="match status" value="1"/>
</dbReference>
<feature type="domain" description="Fe2OG dioxygenase" evidence="6">
    <location>
        <begin position="277"/>
        <end position="404"/>
    </location>
</feature>
<organism evidence="7 8">
    <name type="scientific">Blomia tropicalis</name>
    <name type="common">Mite</name>
    <dbReference type="NCBI Taxonomy" id="40697"/>
    <lineage>
        <taxon>Eukaryota</taxon>
        <taxon>Metazoa</taxon>
        <taxon>Ecdysozoa</taxon>
        <taxon>Arthropoda</taxon>
        <taxon>Chelicerata</taxon>
        <taxon>Arachnida</taxon>
        <taxon>Acari</taxon>
        <taxon>Acariformes</taxon>
        <taxon>Sarcoptiformes</taxon>
        <taxon>Astigmata</taxon>
        <taxon>Glycyphagoidea</taxon>
        <taxon>Echimyopodidae</taxon>
        <taxon>Blomia</taxon>
    </lineage>
</organism>
<keyword evidence="2" id="KW-0489">Methyltransferase</keyword>
<evidence type="ECO:0000256" key="5">
    <source>
        <dbReference type="ARBA" id="ARBA00022884"/>
    </source>
</evidence>
<dbReference type="InterPro" id="IPR051422">
    <property type="entry name" value="AlkB_tRNA_MeTrf/Diox"/>
</dbReference>
<dbReference type="Pfam" id="PF13532">
    <property type="entry name" value="2OG-FeII_Oxy_2"/>
    <property type="match status" value="1"/>
</dbReference>
<comment type="caution">
    <text evidence="7">The sequence shown here is derived from an EMBL/GenBank/DDBJ whole genome shotgun (WGS) entry which is preliminary data.</text>
</comment>
<dbReference type="Gene3D" id="3.40.50.150">
    <property type="entry name" value="Vaccinia Virus protein VP39"/>
    <property type="match status" value="1"/>
</dbReference>
<accession>A0A9Q0M4U5</accession>
<keyword evidence="5" id="KW-0694">RNA-binding</keyword>
<dbReference type="Pfam" id="PF08241">
    <property type="entry name" value="Methyltransf_11"/>
    <property type="match status" value="1"/>
</dbReference>
<evidence type="ECO:0000256" key="2">
    <source>
        <dbReference type="ARBA" id="ARBA00022603"/>
    </source>
</evidence>
<dbReference type="AlphaFoldDB" id="A0A9Q0M4U5"/>
<dbReference type="CDD" id="cd02440">
    <property type="entry name" value="AdoMet_MTases"/>
    <property type="match status" value="1"/>
</dbReference>
<dbReference type="GO" id="GO:0005634">
    <property type="term" value="C:nucleus"/>
    <property type="evidence" value="ECO:0007669"/>
    <property type="project" value="TreeGrafter"/>
</dbReference>
<evidence type="ECO:0000256" key="4">
    <source>
        <dbReference type="ARBA" id="ARBA00022833"/>
    </source>
</evidence>
<dbReference type="SUPFAM" id="SSF51197">
    <property type="entry name" value="Clavaminate synthase-like"/>
    <property type="match status" value="1"/>
</dbReference>
<dbReference type="GO" id="GO:0008757">
    <property type="term" value="F:S-adenosylmethionine-dependent methyltransferase activity"/>
    <property type="evidence" value="ECO:0007669"/>
    <property type="project" value="InterPro"/>
</dbReference>
<proteinExistence type="predicted"/>
<dbReference type="Proteomes" id="UP001142055">
    <property type="component" value="Chromosome 2"/>
</dbReference>